<keyword evidence="1" id="KW-0732">Signal</keyword>
<dbReference type="InterPro" id="IPR018389">
    <property type="entry name" value="DctP_fam"/>
</dbReference>
<dbReference type="GO" id="GO:0031317">
    <property type="term" value="C:tripartite ATP-independent periplasmic transporter complex"/>
    <property type="evidence" value="ECO:0007669"/>
    <property type="project" value="InterPro"/>
</dbReference>
<dbReference type="CDD" id="cd13604">
    <property type="entry name" value="PBP2_TRAP_ketoacid_lactate_like"/>
    <property type="match status" value="1"/>
</dbReference>
<feature type="binding site" evidence="2">
    <location>
        <position position="165"/>
    </location>
    <ligand>
        <name>substrate</name>
    </ligand>
</feature>
<dbReference type="InterPro" id="IPR019546">
    <property type="entry name" value="TAT_signal_bac_arc"/>
</dbReference>
<keyword evidence="3" id="KW-0479">Metal-binding</keyword>
<keyword evidence="5" id="KW-1185">Reference proteome</keyword>
<dbReference type="RefSeq" id="WP_354694283.1">
    <property type="nucleotide sequence ID" value="NZ_JAZHOG010000003.1"/>
</dbReference>
<reference evidence="4 5" key="1">
    <citation type="submission" date="2024-02" db="EMBL/GenBank/DDBJ databases">
        <title>A novel Wenzhouxiangellaceae bacterium, isolated from coastal sediments.</title>
        <authorList>
            <person name="Du Z.-J."/>
            <person name="Ye Y.-Q."/>
            <person name="Zhang X.-Y."/>
        </authorList>
    </citation>
    <scope>NUCLEOTIDE SEQUENCE [LARGE SCALE GENOMIC DNA]</scope>
    <source>
        <strain evidence="4 5">CH-27</strain>
    </source>
</reference>
<dbReference type="PROSITE" id="PS51318">
    <property type="entry name" value="TAT"/>
    <property type="match status" value="1"/>
</dbReference>
<dbReference type="InterPro" id="IPR038404">
    <property type="entry name" value="TRAP_DctP_sf"/>
</dbReference>
<dbReference type="PANTHER" id="PTHR33376:SF5">
    <property type="entry name" value="EXTRACYTOPLASMIC SOLUTE RECEPTOR PROTEIN"/>
    <property type="match status" value="1"/>
</dbReference>
<gene>
    <name evidence="4" type="ORF">V3330_04940</name>
</gene>
<dbReference type="PIRSF" id="PIRSF039026">
    <property type="entry name" value="SiaP"/>
    <property type="match status" value="1"/>
</dbReference>
<evidence type="ECO:0000313" key="4">
    <source>
        <dbReference type="EMBL" id="MEJ8566961.1"/>
    </source>
</evidence>
<evidence type="ECO:0000256" key="2">
    <source>
        <dbReference type="PIRSR" id="PIRSR039026-1"/>
    </source>
</evidence>
<name>A0AAW9RH17_9GAMM</name>
<feature type="binding site" evidence="2">
    <location>
        <position position="186"/>
    </location>
    <ligand>
        <name>substrate</name>
    </ligand>
</feature>
<comment type="caution">
    <text evidence="4">The sequence shown here is derived from an EMBL/GenBank/DDBJ whole genome shotgun (WGS) entry which is preliminary data.</text>
</comment>
<feature type="binding site" evidence="3">
    <location>
        <position position="224"/>
    </location>
    <ligand>
        <name>Na(+)</name>
        <dbReference type="ChEBI" id="CHEBI:29101"/>
    </ligand>
</feature>
<evidence type="ECO:0000313" key="5">
    <source>
        <dbReference type="Proteomes" id="UP001359886"/>
    </source>
</evidence>
<dbReference type="GO" id="GO:0055085">
    <property type="term" value="P:transmembrane transport"/>
    <property type="evidence" value="ECO:0007669"/>
    <property type="project" value="InterPro"/>
</dbReference>
<dbReference type="NCBIfam" id="TIGR01409">
    <property type="entry name" value="TAT_signal_seq"/>
    <property type="match status" value="1"/>
</dbReference>
<dbReference type="NCBIfam" id="NF037995">
    <property type="entry name" value="TRAP_S1"/>
    <property type="match status" value="1"/>
</dbReference>
<sequence length="366" mass="39550">MDRRIFVKTAGAAGAAGLLGACGQGNSSAAPGEAGHYDQTFTWKMVTTWPRDFPGLGRGAARLAEMIGEMSNGRLTVKVYGGGELVPPLEVFSAVQQGTAEMGHGAAYYWRGKVKAGLLFTGIPFGLTATEIHGWLYYGGGNELYRKAYAPYGLVPFPAGNSGTQMGGWFKKKIESVADLDGLKMRIPGIGGEALQRAGGTSVNVPGGEVFTALQSGVVDAAEWVGPMNDLALGLHQAAPYYYYPGWQEPGSVLECIVNEAAWNSLPSDLKKIVEVACQAVTTDMYADFEASNGEALRTLVEDHGVELLAFPDDVLAELRGHTFDILDELAAEDAMVRETWDSFRAYMNTVRRWTDVSERYMLNHR</sequence>
<dbReference type="PROSITE" id="PS51257">
    <property type="entry name" value="PROKAR_LIPOPROTEIN"/>
    <property type="match status" value="1"/>
</dbReference>
<dbReference type="InterPro" id="IPR006311">
    <property type="entry name" value="TAT_signal"/>
</dbReference>
<feature type="binding site" evidence="3">
    <location>
        <position position="223"/>
    </location>
    <ligand>
        <name>substrate</name>
    </ligand>
</feature>
<protein>
    <submittedName>
        <fullName evidence="4">TRAP transporter substrate-binding protein</fullName>
    </submittedName>
</protein>
<dbReference type="GO" id="GO:0046872">
    <property type="term" value="F:metal ion binding"/>
    <property type="evidence" value="ECO:0007669"/>
    <property type="project" value="UniProtKB-KW"/>
</dbReference>
<dbReference type="EMBL" id="JAZHOG010000003">
    <property type="protein sequence ID" value="MEJ8566961.1"/>
    <property type="molecule type" value="Genomic_DNA"/>
</dbReference>
<dbReference type="PANTHER" id="PTHR33376">
    <property type="match status" value="1"/>
</dbReference>
<proteinExistence type="predicted"/>
<dbReference type="Gene3D" id="3.40.190.170">
    <property type="entry name" value="Bacterial extracellular solute-binding protein, family 7"/>
    <property type="match status" value="1"/>
</dbReference>
<organism evidence="4 5">
    <name type="scientific">Elongatibacter sediminis</name>
    <dbReference type="NCBI Taxonomy" id="3119006"/>
    <lineage>
        <taxon>Bacteria</taxon>
        <taxon>Pseudomonadati</taxon>
        <taxon>Pseudomonadota</taxon>
        <taxon>Gammaproteobacteria</taxon>
        <taxon>Chromatiales</taxon>
        <taxon>Wenzhouxiangellaceae</taxon>
        <taxon>Elongatibacter</taxon>
    </lineage>
</organism>
<accession>A0AAW9RH17</accession>
<evidence type="ECO:0000256" key="3">
    <source>
        <dbReference type="PIRSR" id="PIRSR039026-2"/>
    </source>
</evidence>
<dbReference type="Gene3D" id="3.40.190.10">
    <property type="entry name" value="Periplasmic binding protein-like II"/>
    <property type="match status" value="1"/>
</dbReference>
<dbReference type="Proteomes" id="UP001359886">
    <property type="component" value="Unassembled WGS sequence"/>
</dbReference>
<evidence type="ECO:0000256" key="1">
    <source>
        <dbReference type="ARBA" id="ARBA00022729"/>
    </source>
</evidence>
<dbReference type="Pfam" id="PF03480">
    <property type="entry name" value="DctP"/>
    <property type="match status" value="1"/>
</dbReference>
<dbReference type="AlphaFoldDB" id="A0AAW9RH17"/>
<feature type="binding site" evidence="3">
    <location>
        <position position="249"/>
    </location>
    <ligand>
        <name>substrate</name>
    </ligand>
</feature>
<dbReference type="InterPro" id="IPR026289">
    <property type="entry name" value="SBP_TakP-like"/>
</dbReference>